<dbReference type="Proteomes" id="UP000010411">
    <property type="component" value="Unassembled WGS sequence"/>
</dbReference>
<protein>
    <submittedName>
        <fullName evidence="1">Uncharacterized protein</fullName>
    </submittedName>
</protein>
<organism evidence="1 2">
    <name type="scientific">Streptomyces ipomoeae 91-03</name>
    <dbReference type="NCBI Taxonomy" id="698759"/>
    <lineage>
        <taxon>Bacteria</taxon>
        <taxon>Bacillati</taxon>
        <taxon>Actinomycetota</taxon>
        <taxon>Actinomycetes</taxon>
        <taxon>Kitasatosporales</taxon>
        <taxon>Streptomycetaceae</taxon>
        <taxon>Streptomyces</taxon>
    </lineage>
</organism>
<reference evidence="1 2" key="1">
    <citation type="submission" date="2012-11" db="EMBL/GenBank/DDBJ databases">
        <authorList>
            <person name="Huguet-Tapia J.C."/>
            <person name="Durkin A.S."/>
            <person name="Pettis G.S."/>
            <person name="Badger J.H."/>
        </authorList>
    </citation>
    <scope>NUCLEOTIDE SEQUENCE [LARGE SCALE GENOMIC DNA]</scope>
    <source>
        <strain evidence="1 2">91-03</strain>
    </source>
</reference>
<gene>
    <name evidence="1" type="ORF">STRIP9103_06124</name>
</gene>
<dbReference type="EMBL" id="AEJC01000406">
    <property type="protein sequence ID" value="EKX63836.1"/>
    <property type="molecule type" value="Genomic_DNA"/>
</dbReference>
<evidence type="ECO:0000313" key="1">
    <source>
        <dbReference type="EMBL" id="EKX63836.1"/>
    </source>
</evidence>
<proteinExistence type="predicted"/>
<keyword evidence="2" id="KW-1185">Reference proteome</keyword>
<dbReference type="AlphaFoldDB" id="L1KST4"/>
<dbReference type="PATRIC" id="fig|698759.3.peg.5510"/>
<evidence type="ECO:0000313" key="2">
    <source>
        <dbReference type="Proteomes" id="UP000010411"/>
    </source>
</evidence>
<sequence>MPPLASCTATPEPAFPRRVRIRGRFPSAFAVARTIETIAGTTTVIDAVIRIGVVTAITGASYVRPRTTTGVRTYNCPVMSANCAVRNTARVRQGR</sequence>
<name>L1KST4_9ACTN</name>
<comment type="caution">
    <text evidence="1">The sequence shown here is derived from an EMBL/GenBank/DDBJ whole genome shotgun (WGS) entry which is preliminary data.</text>
</comment>
<accession>L1KST4</accession>